<dbReference type="Gene3D" id="3.30.930.10">
    <property type="entry name" value="Bira Bifunctional Protein, Domain 2"/>
    <property type="match status" value="1"/>
</dbReference>
<feature type="binding site" evidence="12">
    <location>
        <position position="131"/>
    </location>
    <ligand>
        <name>L-histidine</name>
        <dbReference type="ChEBI" id="CHEBI:57595"/>
    </ligand>
</feature>
<comment type="similarity">
    <text evidence="2 11">Belongs to the class-II aminoacyl-tRNA synthetase family.</text>
</comment>
<evidence type="ECO:0000256" key="11">
    <source>
        <dbReference type="HAMAP-Rule" id="MF_00127"/>
    </source>
</evidence>
<evidence type="ECO:0000256" key="2">
    <source>
        <dbReference type="ARBA" id="ARBA00008226"/>
    </source>
</evidence>
<evidence type="ECO:0000256" key="3">
    <source>
        <dbReference type="ARBA" id="ARBA00011738"/>
    </source>
</evidence>
<dbReference type="PROSITE" id="PS50862">
    <property type="entry name" value="AA_TRNA_LIGASE_II"/>
    <property type="match status" value="1"/>
</dbReference>
<dbReference type="CDD" id="cd00773">
    <property type="entry name" value="HisRS-like_core"/>
    <property type="match status" value="1"/>
</dbReference>
<evidence type="ECO:0000256" key="7">
    <source>
        <dbReference type="ARBA" id="ARBA00022840"/>
    </source>
</evidence>
<evidence type="ECO:0000313" key="15">
    <source>
        <dbReference type="Proteomes" id="UP000242800"/>
    </source>
</evidence>
<evidence type="ECO:0000256" key="10">
    <source>
        <dbReference type="ARBA" id="ARBA00047639"/>
    </source>
</evidence>
<gene>
    <name evidence="11 14" type="primary">hisS</name>
    <name evidence="14" type="ORF">ACH24_06615</name>
</gene>
<dbReference type="FunFam" id="3.30.930.10:FF:000005">
    <property type="entry name" value="Histidine--tRNA ligase"/>
    <property type="match status" value="1"/>
</dbReference>
<proteinExistence type="inferred from homology"/>
<evidence type="ECO:0000256" key="4">
    <source>
        <dbReference type="ARBA" id="ARBA00022490"/>
    </source>
</evidence>
<feature type="domain" description="Aminoacyl-transfer RNA synthetases class-II family profile" evidence="13">
    <location>
        <begin position="21"/>
        <end position="355"/>
    </location>
</feature>
<dbReference type="PANTHER" id="PTHR43707:SF1">
    <property type="entry name" value="HISTIDINE--TRNA LIGASE, MITOCHONDRIAL-RELATED"/>
    <property type="match status" value="1"/>
</dbReference>
<evidence type="ECO:0000256" key="1">
    <source>
        <dbReference type="ARBA" id="ARBA00004496"/>
    </source>
</evidence>
<feature type="binding site" evidence="12">
    <location>
        <position position="259"/>
    </location>
    <ligand>
        <name>L-histidine</name>
        <dbReference type="ChEBI" id="CHEBI:57595"/>
    </ligand>
</feature>
<dbReference type="SUPFAM" id="SSF52954">
    <property type="entry name" value="Class II aaRS ABD-related"/>
    <property type="match status" value="1"/>
</dbReference>
<dbReference type="AlphaFoldDB" id="A0AAC8VEP0"/>
<evidence type="ECO:0000256" key="9">
    <source>
        <dbReference type="ARBA" id="ARBA00023146"/>
    </source>
</evidence>
<keyword evidence="8 11" id="KW-0648">Protein biosynthesis</keyword>
<dbReference type="EC" id="6.1.1.21" evidence="11"/>
<keyword evidence="9 11" id="KW-0030">Aminoacyl-tRNA synthetase</keyword>
<evidence type="ECO:0000313" key="14">
    <source>
        <dbReference type="EMBL" id="ALB02226.1"/>
    </source>
</evidence>
<evidence type="ECO:0000256" key="12">
    <source>
        <dbReference type="PIRSR" id="PIRSR001549-1"/>
    </source>
</evidence>
<dbReference type="Gene3D" id="3.40.50.800">
    <property type="entry name" value="Anticodon-binding domain"/>
    <property type="match status" value="1"/>
</dbReference>
<dbReference type="EMBL" id="CP012505">
    <property type="protein sequence ID" value="ALB02226.1"/>
    <property type="molecule type" value="Genomic_DNA"/>
</dbReference>
<feature type="binding site" evidence="12">
    <location>
        <begin position="82"/>
        <end position="84"/>
    </location>
    <ligand>
        <name>L-histidine</name>
        <dbReference type="ChEBI" id="CHEBI:57595"/>
    </ligand>
</feature>
<dbReference type="GO" id="GO:0005524">
    <property type="term" value="F:ATP binding"/>
    <property type="evidence" value="ECO:0007669"/>
    <property type="project" value="UniProtKB-UniRule"/>
</dbReference>
<keyword evidence="4 11" id="KW-0963">Cytoplasm</keyword>
<dbReference type="PANTHER" id="PTHR43707">
    <property type="entry name" value="HISTIDYL-TRNA SYNTHETASE"/>
    <property type="match status" value="1"/>
</dbReference>
<dbReference type="Proteomes" id="UP000242800">
    <property type="component" value="Chromosome"/>
</dbReference>
<dbReference type="InterPro" id="IPR004154">
    <property type="entry name" value="Anticodon-bd"/>
</dbReference>
<organism evidence="14 15">
    <name type="scientific">Francisella persica ATCC VR-331</name>
    <dbReference type="NCBI Taxonomy" id="1086726"/>
    <lineage>
        <taxon>Bacteria</taxon>
        <taxon>Pseudomonadati</taxon>
        <taxon>Pseudomonadota</taxon>
        <taxon>Gammaproteobacteria</taxon>
        <taxon>Thiotrichales</taxon>
        <taxon>Francisellaceae</taxon>
        <taxon>Francisella</taxon>
    </lineage>
</organism>
<reference evidence="14 15" key="1">
    <citation type="journal article" date="2016" name="Int. J. Syst. Evol. Microbiol.">
        <title>Reclassification of Wolbachia persica as Francisella persica comb. nov. and emended description of the family Francisellaceae.</title>
        <authorList>
            <person name="Larson M.A."/>
            <person name="Nalbantoglu U."/>
            <person name="Sayood K."/>
            <person name="Zentz E.B."/>
            <person name="Cer R.Z."/>
            <person name="Iwen P.C."/>
            <person name="Francesconi S.C."/>
            <person name="Bishop-Lilly K.A."/>
            <person name="Mokashi V.P."/>
            <person name="Sjostedt A."/>
            <person name="Hinrichs S.H."/>
        </authorList>
    </citation>
    <scope>NUCLEOTIDE SEQUENCE [LARGE SCALE GENOMIC DNA]</scope>
    <source>
        <strain evidence="14 15">FSC845</strain>
    </source>
</reference>
<dbReference type="RefSeq" id="WP_064461651.1">
    <property type="nucleotide sequence ID" value="NZ_CP012505.1"/>
</dbReference>
<comment type="subunit">
    <text evidence="3 11">Homodimer.</text>
</comment>
<dbReference type="Pfam" id="PF13393">
    <property type="entry name" value="tRNA-synt_His"/>
    <property type="match status" value="1"/>
</dbReference>
<dbReference type="GO" id="GO:0005737">
    <property type="term" value="C:cytoplasm"/>
    <property type="evidence" value="ECO:0007669"/>
    <property type="project" value="UniProtKB-SubCell"/>
</dbReference>
<evidence type="ECO:0000256" key="5">
    <source>
        <dbReference type="ARBA" id="ARBA00022598"/>
    </source>
</evidence>
<keyword evidence="5 11" id="KW-0436">Ligase</keyword>
<dbReference type="InterPro" id="IPR041715">
    <property type="entry name" value="HisRS-like_core"/>
</dbReference>
<comment type="subcellular location">
    <subcellularLocation>
        <location evidence="1 11">Cytoplasm</location>
    </subcellularLocation>
</comment>
<keyword evidence="7 11" id="KW-0067">ATP-binding</keyword>
<keyword evidence="15" id="KW-1185">Reference proteome</keyword>
<keyword evidence="6 11" id="KW-0547">Nucleotide-binding</keyword>
<accession>A0AAC8VEP0</accession>
<feature type="binding site" evidence="12">
    <location>
        <position position="127"/>
    </location>
    <ligand>
        <name>L-histidine</name>
        <dbReference type="ChEBI" id="CHEBI:57595"/>
    </ligand>
</feature>
<dbReference type="GO" id="GO:0006427">
    <property type="term" value="P:histidyl-tRNA aminoacylation"/>
    <property type="evidence" value="ECO:0007669"/>
    <property type="project" value="UniProtKB-UniRule"/>
</dbReference>
<dbReference type="InterPro" id="IPR004516">
    <property type="entry name" value="HisRS/HisZ"/>
</dbReference>
<comment type="catalytic activity">
    <reaction evidence="10 11">
        <text>tRNA(His) + L-histidine + ATP = L-histidyl-tRNA(His) + AMP + diphosphate + H(+)</text>
        <dbReference type="Rhea" id="RHEA:17313"/>
        <dbReference type="Rhea" id="RHEA-COMP:9665"/>
        <dbReference type="Rhea" id="RHEA-COMP:9689"/>
        <dbReference type="ChEBI" id="CHEBI:15378"/>
        <dbReference type="ChEBI" id="CHEBI:30616"/>
        <dbReference type="ChEBI" id="CHEBI:33019"/>
        <dbReference type="ChEBI" id="CHEBI:57595"/>
        <dbReference type="ChEBI" id="CHEBI:78442"/>
        <dbReference type="ChEBI" id="CHEBI:78527"/>
        <dbReference type="ChEBI" id="CHEBI:456215"/>
        <dbReference type="EC" id="6.1.1.21"/>
    </reaction>
</comment>
<evidence type="ECO:0000256" key="8">
    <source>
        <dbReference type="ARBA" id="ARBA00022917"/>
    </source>
</evidence>
<dbReference type="InterPro" id="IPR036621">
    <property type="entry name" value="Anticodon-bd_dom_sf"/>
</dbReference>
<dbReference type="InterPro" id="IPR006195">
    <property type="entry name" value="aa-tRNA-synth_II"/>
</dbReference>
<feature type="binding site" evidence="12">
    <location>
        <position position="113"/>
    </location>
    <ligand>
        <name>L-histidine</name>
        <dbReference type="ChEBI" id="CHEBI:57595"/>
    </ligand>
</feature>
<dbReference type="Pfam" id="PF03129">
    <property type="entry name" value="HGTP_anticodon"/>
    <property type="match status" value="1"/>
</dbReference>
<evidence type="ECO:0000259" key="13">
    <source>
        <dbReference type="PROSITE" id="PS50862"/>
    </source>
</evidence>
<dbReference type="GO" id="GO:0004821">
    <property type="term" value="F:histidine-tRNA ligase activity"/>
    <property type="evidence" value="ECO:0007669"/>
    <property type="project" value="UniProtKB-UniRule"/>
</dbReference>
<name>A0AAC8VEP0_9GAMM</name>
<dbReference type="InterPro" id="IPR045864">
    <property type="entry name" value="aa-tRNA-synth_II/BPL/LPL"/>
</dbReference>
<dbReference type="NCBIfam" id="TIGR00442">
    <property type="entry name" value="hisS"/>
    <property type="match status" value="1"/>
</dbReference>
<dbReference type="KEGG" id="fper:ACH24_06615"/>
<feature type="binding site" evidence="12">
    <location>
        <begin position="263"/>
        <end position="264"/>
    </location>
    <ligand>
        <name>L-histidine</name>
        <dbReference type="ChEBI" id="CHEBI:57595"/>
    </ligand>
</feature>
<dbReference type="InterPro" id="IPR015807">
    <property type="entry name" value="His-tRNA-ligase"/>
</dbReference>
<dbReference type="SUPFAM" id="SSF55681">
    <property type="entry name" value="Class II aaRS and biotin synthetases"/>
    <property type="match status" value="1"/>
</dbReference>
<dbReference type="PIRSF" id="PIRSF001549">
    <property type="entry name" value="His-tRNA_synth"/>
    <property type="match status" value="1"/>
</dbReference>
<dbReference type="HAMAP" id="MF_00127">
    <property type="entry name" value="His_tRNA_synth"/>
    <property type="match status" value="1"/>
</dbReference>
<protein>
    <recommendedName>
        <fullName evidence="11">Histidine--tRNA ligase</fullName>
        <ecNumber evidence="11">6.1.1.21</ecNumber>
    </recommendedName>
    <alternativeName>
        <fullName evidence="11">Histidyl-tRNA synthetase</fullName>
        <shortName evidence="11">HisRS</shortName>
    </alternativeName>
</protein>
<evidence type="ECO:0000256" key="6">
    <source>
        <dbReference type="ARBA" id="ARBA00022741"/>
    </source>
</evidence>
<sequence length="428" mass="49362">MSKLTIIRGFNDVLPLDSYKWQFLESKIKLILDRYKYNETRLPVVEKSELFHRSIGETSDIVSKETYDFQDRNGDSLTLRPEGTAGCIRMVIENNLATRGQTQKLWYCGPMFRYERPQKGRYRQFYQLGVEAYGFDGIAIDLEIIAVAWNLFKDLGISEYVTLELNSLGLSLNRQEYIQALLEYLKPYHAELDEDSIKRLDKNPLRILDSKIDKTQKILANSPKLIDFIDQDLRLRFKQTCQYLDALGVVYKINQNLVRGLDYYNGLVFEWTTDKLGSQSAICAGGRYDSLIENLGGQKTAAIGFAIGMERLLLLLEDLGKLPKQDNLCGVFFLLDSNQIHRSLVIVENIRQELPQLKIDMDLKFGSFKSQFKKAYKSGAKIAIIIGQDELDNGFAIIKYLQQDREQQQVAFNDLINFLKKIEVYEIT</sequence>